<organism evidence="1 2">
    <name type="scientific">Lunasporangiospora selenospora</name>
    <dbReference type="NCBI Taxonomy" id="979761"/>
    <lineage>
        <taxon>Eukaryota</taxon>
        <taxon>Fungi</taxon>
        <taxon>Fungi incertae sedis</taxon>
        <taxon>Mucoromycota</taxon>
        <taxon>Mortierellomycotina</taxon>
        <taxon>Mortierellomycetes</taxon>
        <taxon>Mortierellales</taxon>
        <taxon>Mortierellaceae</taxon>
        <taxon>Lunasporangiospora</taxon>
    </lineage>
</organism>
<evidence type="ECO:0000313" key="1">
    <source>
        <dbReference type="EMBL" id="KAF9583684.1"/>
    </source>
</evidence>
<dbReference type="SUPFAM" id="SSF52047">
    <property type="entry name" value="RNI-like"/>
    <property type="match status" value="1"/>
</dbReference>
<keyword evidence="2" id="KW-1185">Reference proteome</keyword>
<accession>A0A9P6FYD5</accession>
<dbReference type="Gene3D" id="3.80.10.10">
    <property type="entry name" value="Ribonuclease Inhibitor"/>
    <property type="match status" value="1"/>
</dbReference>
<reference evidence="1" key="1">
    <citation type="journal article" date="2020" name="Fungal Divers.">
        <title>Resolving the Mortierellaceae phylogeny through synthesis of multi-gene phylogenetics and phylogenomics.</title>
        <authorList>
            <person name="Vandepol N."/>
            <person name="Liber J."/>
            <person name="Desiro A."/>
            <person name="Na H."/>
            <person name="Kennedy M."/>
            <person name="Barry K."/>
            <person name="Grigoriev I.V."/>
            <person name="Miller A.N."/>
            <person name="O'Donnell K."/>
            <person name="Stajich J.E."/>
            <person name="Bonito G."/>
        </authorList>
    </citation>
    <scope>NUCLEOTIDE SEQUENCE</scope>
    <source>
        <strain evidence="1">KOD1015</strain>
    </source>
</reference>
<name>A0A9P6FYD5_9FUNG</name>
<dbReference type="Proteomes" id="UP000780801">
    <property type="component" value="Unassembled WGS sequence"/>
</dbReference>
<dbReference type="AlphaFoldDB" id="A0A9P6FYD5"/>
<dbReference type="EMBL" id="JAABOA010000626">
    <property type="protein sequence ID" value="KAF9583684.1"/>
    <property type="molecule type" value="Genomic_DNA"/>
</dbReference>
<dbReference type="InterPro" id="IPR032675">
    <property type="entry name" value="LRR_dom_sf"/>
</dbReference>
<protein>
    <submittedName>
        <fullName evidence="1">Uncharacterized protein</fullName>
    </submittedName>
</protein>
<gene>
    <name evidence="1" type="ORF">BGW38_008866</name>
</gene>
<evidence type="ECO:0000313" key="2">
    <source>
        <dbReference type="Proteomes" id="UP000780801"/>
    </source>
</evidence>
<sequence>MRVSRIWNQAFAPYFWRNIDVSSQKTLGRIKTSEALSSMITYKRYIRHLRVRFLSQLQALDPPAFRPESGLFDNLRCFEWSQPNVLLLPTKEHLTGALTLIDLHPRLEEVSLTINHFSPDHTELFCRVFRNHRGLKRLRVKYFAGSGLHVANKLILAAASMKQLEQLHFVYEYEDLCWGGYDSSDYVRRNDLVIEPTSIRDISIVLEDGDISERDIVFQLLVRCPLLERLSIPMYYDRGEFTDLQDILGIHCPLVRHLALGELVGFEDEDVAEVIESCAAGLCSFKTHEGLEMDHMTVRALAQNHGRTLETLDLAENSRWPSHLFLDLVQELPNLQVLKASLDFTIFHQGEKVDYDETRFGRDWPCRGQLKTLYLALFRGSDAEEEERYRPGGDSATDRYINYMYSQVGAMVQLQELSLGGWMMLLRSEWGLYRLAGLERMRVLDLRDHTFVRLTNEDVLWMAEHWRGLAQVWGLRSARETVRLWQSRRPSIEFV</sequence>
<proteinExistence type="predicted"/>
<dbReference type="OrthoDB" id="2448738at2759"/>
<comment type="caution">
    <text evidence="1">The sequence shown here is derived from an EMBL/GenBank/DDBJ whole genome shotgun (WGS) entry which is preliminary data.</text>
</comment>